<dbReference type="GO" id="GO:0006825">
    <property type="term" value="P:copper ion transport"/>
    <property type="evidence" value="ECO:0000318"/>
    <property type="project" value="GO_Central"/>
</dbReference>
<dbReference type="HOGENOM" id="CLU_134973_3_2_1"/>
<reference evidence="13 14" key="1">
    <citation type="journal article" date="2008" name="Nature">
        <title>The Trichoplax genome and the nature of placozoans.</title>
        <authorList>
            <person name="Srivastava M."/>
            <person name="Begovic E."/>
            <person name="Chapman J."/>
            <person name="Putnam N.H."/>
            <person name="Hellsten U."/>
            <person name="Kawashima T."/>
            <person name="Kuo A."/>
            <person name="Mitros T."/>
            <person name="Salamov A."/>
            <person name="Carpenter M.L."/>
            <person name="Signorovitch A.Y."/>
            <person name="Moreno M.A."/>
            <person name="Kamm K."/>
            <person name="Grimwood J."/>
            <person name="Schmutz J."/>
            <person name="Shapiro H."/>
            <person name="Grigoriev I.V."/>
            <person name="Buss L.W."/>
            <person name="Schierwater B."/>
            <person name="Dellaporta S.L."/>
            <person name="Rokhsar D.S."/>
        </authorList>
    </citation>
    <scope>NUCLEOTIDE SEQUENCE [LARGE SCALE GENOMIC DNA]</scope>
    <source>
        <strain evidence="13 14">Grell-BS-1999</strain>
    </source>
</reference>
<dbReference type="CDD" id="cd00371">
    <property type="entry name" value="HMA"/>
    <property type="match status" value="1"/>
</dbReference>
<dbReference type="GO" id="GO:0005829">
    <property type="term" value="C:cytosol"/>
    <property type="evidence" value="ECO:0000318"/>
    <property type="project" value="GO_Central"/>
</dbReference>
<protein>
    <recommendedName>
        <fullName evidence="9">Copper transport protein ATOX1</fullName>
    </recommendedName>
    <alternativeName>
        <fullName evidence="10">Metal transport protein ATX1</fullName>
    </alternativeName>
</protein>
<dbReference type="STRING" id="10228.B3S6Y9"/>
<evidence type="ECO:0000256" key="11">
    <source>
        <dbReference type="ARBA" id="ARBA00046351"/>
    </source>
</evidence>
<keyword evidence="5" id="KW-0406">Ion transport</keyword>
<keyword evidence="1" id="KW-0813">Transport</keyword>
<dbReference type="GO" id="GO:0046872">
    <property type="term" value="F:metal ion binding"/>
    <property type="evidence" value="ECO:0007669"/>
    <property type="project" value="UniProtKB-KW"/>
</dbReference>
<evidence type="ECO:0000256" key="5">
    <source>
        <dbReference type="ARBA" id="ARBA00023065"/>
    </source>
</evidence>
<dbReference type="OrthoDB" id="689350at2759"/>
<evidence type="ECO:0000313" key="13">
    <source>
        <dbReference type="EMBL" id="EDV21394.1"/>
    </source>
</evidence>
<comment type="similarity">
    <text evidence="8">Belongs to the ATX1 family.</text>
</comment>
<dbReference type="EMBL" id="DS985253">
    <property type="protein sequence ID" value="EDV21394.1"/>
    <property type="molecule type" value="Genomic_DNA"/>
</dbReference>
<keyword evidence="4" id="KW-0186">Copper</keyword>
<evidence type="ECO:0000256" key="4">
    <source>
        <dbReference type="ARBA" id="ARBA00023008"/>
    </source>
</evidence>
<organism evidence="13 14">
    <name type="scientific">Trichoplax adhaerens</name>
    <name type="common">Trichoplax reptans</name>
    <dbReference type="NCBI Taxonomy" id="10228"/>
    <lineage>
        <taxon>Eukaryota</taxon>
        <taxon>Metazoa</taxon>
        <taxon>Placozoa</taxon>
        <taxon>Uniplacotomia</taxon>
        <taxon>Trichoplacea</taxon>
        <taxon>Trichoplacidae</taxon>
        <taxon>Trichoplax</taxon>
    </lineage>
</organism>
<keyword evidence="6" id="KW-0143">Chaperone</keyword>
<comment type="function">
    <text evidence="7">Binds and deliver cytosolic copper to the copper ATPase proteins. May be important in cellular antioxidant defense.</text>
</comment>
<dbReference type="SUPFAM" id="SSF55008">
    <property type="entry name" value="HMA, heavy metal-associated domain"/>
    <property type="match status" value="1"/>
</dbReference>
<dbReference type="OMA" id="YEFDIAM"/>
<gene>
    <name evidence="13" type="ORF">TRIADDRAFT_30441</name>
</gene>
<dbReference type="RefSeq" id="XP_002115994.1">
    <property type="nucleotide sequence ID" value="XM_002115958.1"/>
</dbReference>
<dbReference type="InterPro" id="IPR051881">
    <property type="entry name" value="Copper_transport_ATOX1-like"/>
</dbReference>
<sequence>MKIIDKSFNFSKVYEFNVEMACDGCSGAVKRVLGRLSGTQVSSIDIDMEKQKVYVTTTLPSENILAKIIKTGKACSFVGERS</sequence>
<evidence type="ECO:0000256" key="6">
    <source>
        <dbReference type="ARBA" id="ARBA00023186"/>
    </source>
</evidence>
<evidence type="ECO:0000256" key="8">
    <source>
        <dbReference type="ARBA" id="ARBA00038171"/>
    </source>
</evidence>
<dbReference type="eggNOG" id="KOG1603">
    <property type="taxonomic scope" value="Eukaryota"/>
</dbReference>
<evidence type="ECO:0000256" key="2">
    <source>
        <dbReference type="ARBA" id="ARBA00022723"/>
    </source>
</evidence>
<name>B3S6Y9_TRIAD</name>
<dbReference type="Pfam" id="PF00403">
    <property type="entry name" value="HMA"/>
    <property type="match status" value="1"/>
</dbReference>
<dbReference type="PROSITE" id="PS50846">
    <property type="entry name" value="HMA_2"/>
    <property type="match status" value="1"/>
</dbReference>
<dbReference type="InterPro" id="IPR006121">
    <property type="entry name" value="HMA_dom"/>
</dbReference>
<accession>B3S6Y9</accession>
<evidence type="ECO:0000256" key="9">
    <source>
        <dbReference type="ARBA" id="ARBA00040962"/>
    </source>
</evidence>
<dbReference type="KEGG" id="tad:TRIADDRAFT_30441"/>
<dbReference type="InParanoid" id="B3S6Y9"/>
<keyword evidence="2" id="KW-0479">Metal-binding</keyword>
<evidence type="ECO:0000256" key="3">
    <source>
        <dbReference type="ARBA" id="ARBA00022796"/>
    </source>
</evidence>
<dbReference type="Proteomes" id="UP000009022">
    <property type="component" value="Unassembled WGS sequence"/>
</dbReference>
<evidence type="ECO:0000313" key="14">
    <source>
        <dbReference type="Proteomes" id="UP000009022"/>
    </source>
</evidence>
<dbReference type="FunFam" id="3.30.70.100:FF:000008">
    <property type="entry name" value="Copper transport protein ATOX1"/>
    <property type="match status" value="1"/>
</dbReference>
<dbReference type="PANTHER" id="PTHR46365:SF1">
    <property type="entry name" value="COPPER TRANSPORT PROTEIN ATOX1"/>
    <property type="match status" value="1"/>
</dbReference>
<evidence type="ECO:0000259" key="12">
    <source>
        <dbReference type="PROSITE" id="PS50846"/>
    </source>
</evidence>
<dbReference type="AlphaFoldDB" id="B3S6Y9"/>
<dbReference type="Gene3D" id="3.30.70.100">
    <property type="match status" value="1"/>
</dbReference>
<evidence type="ECO:0000256" key="7">
    <source>
        <dbReference type="ARBA" id="ARBA00037651"/>
    </source>
</evidence>
<dbReference type="CTD" id="6757289"/>
<dbReference type="GO" id="GO:0016531">
    <property type="term" value="F:copper chaperone activity"/>
    <property type="evidence" value="ECO:0000318"/>
    <property type="project" value="GO_Central"/>
</dbReference>
<keyword evidence="3" id="KW-0187">Copper transport</keyword>
<proteinExistence type="inferred from homology"/>
<dbReference type="PANTHER" id="PTHR46365">
    <property type="entry name" value="COPPER TRANSPORT PROTEIN ATOX1"/>
    <property type="match status" value="1"/>
</dbReference>
<dbReference type="FunCoup" id="B3S6Y9">
    <property type="interactions" value="1244"/>
</dbReference>
<keyword evidence="14" id="KW-1185">Reference proteome</keyword>
<evidence type="ECO:0000256" key="10">
    <source>
        <dbReference type="ARBA" id="ARBA00043201"/>
    </source>
</evidence>
<dbReference type="PhylomeDB" id="B3S6Y9"/>
<feature type="domain" description="HMA" evidence="12">
    <location>
        <begin position="11"/>
        <end position="76"/>
    </location>
</feature>
<dbReference type="InterPro" id="IPR036163">
    <property type="entry name" value="HMA_dom_sf"/>
</dbReference>
<comment type="subunit">
    <text evidence="11">Homodimer. Interacts with ATP7B. Interacts with ATP7A. Interacts (via dimer form) with SLC31A1 (via C-terminal domain); this interaction improves ATOX1 stability and controls intracellular Cu(I) levels.</text>
</comment>
<dbReference type="GeneID" id="6757289"/>
<evidence type="ECO:0000256" key="1">
    <source>
        <dbReference type="ARBA" id="ARBA00022448"/>
    </source>
</evidence>